<keyword evidence="6" id="KW-0238">DNA-binding</keyword>
<evidence type="ECO:0000313" key="12">
    <source>
        <dbReference type="Proteomes" id="UP001174909"/>
    </source>
</evidence>
<dbReference type="GO" id="GO:0051301">
    <property type="term" value="P:cell division"/>
    <property type="evidence" value="ECO:0007669"/>
    <property type="project" value="UniProtKB-KW"/>
</dbReference>
<organism evidence="11 12">
    <name type="scientific">Geodia barretti</name>
    <name type="common">Barrett's horny sponge</name>
    <dbReference type="NCBI Taxonomy" id="519541"/>
    <lineage>
        <taxon>Eukaryota</taxon>
        <taxon>Metazoa</taxon>
        <taxon>Porifera</taxon>
        <taxon>Demospongiae</taxon>
        <taxon>Heteroscleromorpha</taxon>
        <taxon>Tetractinellida</taxon>
        <taxon>Astrophorina</taxon>
        <taxon>Geodiidae</taxon>
        <taxon>Geodia</taxon>
    </lineage>
</organism>
<evidence type="ECO:0000256" key="8">
    <source>
        <dbReference type="ARBA" id="ARBA00023306"/>
    </source>
</evidence>
<feature type="domain" description="Core-binding (CB)" evidence="10">
    <location>
        <begin position="1"/>
        <end position="49"/>
    </location>
</feature>
<keyword evidence="7" id="KW-0233">DNA recombination</keyword>
<proteinExistence type="predicted"/>
<dbReference type="CDD" id="cd00798">
    <property type="entry name" value="INT_XerDC_C"/>
    <property type="match status" value="1"/>
</dbReference>
<keyword evidence="5" id="KW-0229">DNA integration</keyword>
<evidence type="ECO:0000256" key="7">
    <source>
        <dbReference type="ARBA" id="ARBA00023172"/>
    </source>
</evidence>
<dbReference type="GO" id="GO:0015074">
    <property type="term" value="P:DNA integration"/>
    <property type="evidence" value="ECO:0007669"/>
    <property type="project" value="UniProtKB-KW"/>
</dbReference>
<keyword evidence="3" id="KW-0132">Cell division</keyword>
<dbReference type="SUPFAM" id="SSF47823">
    <property type="entry name" value="lambda integrase-like, N-terminal domain"/>
    <property type="match status" value="1"/>
</dbReference>
<dbReference type="Gene3D" id="1.10.150.130">
    <property type="match status" value="1"/>
</dbReference>
<dbReference type="GO" id="GO:0003677">
    <property type="term" value="F:DNA binding"/>
    <property type="evidence" value="ECO:0007669"/>
    <property type="project" value="UniProtKB-KW"/>
</dbReference>
<dbReference type="AlphaFoldDB" id="A0AA35R0Q7"/>
<keyword evidence="2" id="KW-0963">Cytoplasm</keyword>
<dbReference type="SUPFAM" id="SSF56349">
    <property type="entry name" value="DNA breaking-rejoining enzymes"/>
    <property type="match status" value="1"/>
</dbReference>
<dbReference type="InterPro" id="IPR011010">
    <property type="entry name" value="DNA_brk_join_enz"/>
</dbReference>
<gene>
    <name evidence="11" type="ORF">GBAR_LOCUS2575</name>
</gene>
<dbReference type="InterPro" id="IPR050090">
    <property type="entry name" value="Tyrosine_recombinase_XerCD"/>
</dbReference>
<dbReference type="Pfam" id="PF02899">
    <property type="entry name" value="Phage_int_SAM_1"/>
    <property type="match status" value="1"/>
</dbReference>
<evidence type="ECO:0000256" key="6">
    <source>
        <dbReference type="ARBA" id="ARBA00023125"/>
    </source>
</evidence>
<keyword evidence="4" id="KW-0159">Chromosome partition</keyword>
<evidence type="ECO:0000256" key="2">
    <source>
        <dbReference type="ARBA" id="ARBA00022490"/>
    </source>
</evidence>
<dbReference type="PANTHER" id="PTHR30349">
    <property type="entry name" value="PHAGE INTEGRASE-RELATED"/>
    <property type="match status" value="1"/>
</dbReference>
<evidence type="ECO:0000256" key="1">
    <source>
        <dbReference type="ARBA" id="ARBA00004496"/>
    </source>
</evidence>
<comment type="caution">
    <text evidence="11">The sequence shown here is derived from an EMBL/GenBank/DDBJ whole genome shotgun (WGS) entry which is preliminary data.</text>
</comment>
<evidence type="ECO:0000256" key="4">
    <source>
        <dbReference type="ARBA" id="ARBA00022829"/>
    </source>
</evidence>
<feature type="domain" description="Tyr recombinase" evidence="9">
    <location>
        <begin position="70"/>
        <end position="253"/>
    </location>
</feature>
<evidence type="ECO:0000259" key="10">
    <source>
        <dbReference type="PROSITE" id="PS51900"/>
    </source>
</evidence>
<evidence type="ECO:0000313" key="11">
    <source>
        <dbReference type="EMBL" id="CAI7998949.1"/>
    </source>
</evidence>
<evidence type="ECO:0000259" key="9">
    <source>
        <dbReference type="PROSITE" id="PS51898"/>
    </source>
</evidence>
<name>A0AA35R0Q7_GEOBA</name>
<accession>A0AA35R0Q7</accession>
<sequence>MRLKNIEDMPALDRKTLRGYLAWLTELGYVRHSVSRKLSTLRSFLKWMSSKGIIEGDPLPKRGVMRVPKKLPRFLSQEQAGRLMDAPDTTKPTGLRDHALLEVIYGAGLRVSEASNLRVTDLNLSTREVRVRGKGSKERVVLVGQVAKSALSLYLRDARPKLAGKSSGMTLFLNRFGGRLSQRSIQEKVRRYSVKAALPSGVHTHTLRHSYATHLLEGGADLRVVQELLGHASPATTQIYTHVTNSQARQVYMAAHPRAQRTATDMNTQDDAAD</sequence>
<evidence type="ECO:0000256" key="3">
    <source>
        <dbReference type="ARBA" id="ARBA00022618"/>
    </source>
</evidence>
<dbReference type="InterPro" id="IPR010998">
    <property type="entry name" value="Integrase_recombinase_N"/>
</dbReference>
<dbReference type="Proteomes" id="UP001174909">
    <property type="component" value="Unassembled WGS sequence"/>
</dbReference>
<dbReference type="InterPro" id="IPR004107">
    <property type="entry name" value="Integrase_SAM-like_N"/>
</dbReference>
<dbReference type="PANTHER" id="PTHR30349:SF77">
    <property type="entry name" value="TYROSINE RECOMBINASE XERC"/>
    <property type="match status" value="1"/>
</dbReference>
<evidence type="ECO:0000256" key="5">
    <source>
        <dbReference type="ARBA" id="ARBA00022908"/>
    </source>
</evidence>
<reference evidence="11" key="1">
    <citation type="submission" date="2023-03" db="EMBL/GenBank/DDBJ databases">
        <authorList>
            <person name="Steffen K."/>
            <person name="Cardenas P."/>
        </authorList>
    </citation>
    <scope>NUCLEOTIDE SEQUENCE</scope>
</reference>
<dbReference type="InterPro" id="IPR013762">
    <property type="entry name" value="Integrase-like_cat_sf"/>
</dbReference>
<keyword evidence="8" id="KW-0131">Cell cycle</keyword>
<dbReference type="Pfam" id="PF00589">
    <property type="entry name" value="Phage_integrase"/>
    <property type="match status" value="1"/>
</dbReference>
<dbReference type="PROSITE" id="PS51898">
    <property type="entry name" value="TYR_RECOMBINASE"/>
    <property type="match status" value="1"/>
</dbReference>
<dbReference type="InterPro" id="IPR044068">
    <property type="entry name" value="CB"/>
</dbReference>
<dbReference type="InterPro" id="IPR002104">
    <property type="entry name" value="Integrase_catalytic"/>
</dbReference>
<dbReference type="Gene3D" id="1.10.443.10">
    <property type="entry name" value="Intergrase catalytic core"/>
    <property type="match status" value="1"/>
</dbReference>
<protein>
    <submittedName>
        <fullName evidence="11">Tyrosine recombinase XerC</fullName>
    </submittedName>
</protein>
<dbReference type="GO" id="GO:0006310">
    <property type="term" value="P:DNA recombination"/>
    <property type="evidence" value="ECO:0007669"/>
    <property type="project" value="UniProtKB-KW"/>
</dbReference>
<dbReference type="EMBL" id="CASHTH010000354">
    <property type="protein sequence ID" value="CAI7998949.1"/>
    <property type="molecule type" value="Genomic_DNA"/>
</dbReference>
<dbReference type="GO" id="GO:0007059">
    <property type="term" value="P:chromosome segregation"/>
    <property type="evidence" value="ECO:0007669"/>
    <property type="project" value="UniProtKB-KW"/>
</dbReference>
<dbReference type="PROSITE" id="PS51900">
    <property type="entry name" value="CB"/>
    <property type="match status" value="1"/>
</dbReference>
<keyword evidence="12" id="KW-1185">Reference proteome</keyword>
<dbReference type="GO" id="GO:0005737">
    <property type="term" value="C:cytoplasm"/>
    <property type="evidence" value="ECO:0007669"/>
    <property type="project" value="UniProtKB-SubCell"/>
</dbReference>
<comment type="subcellular location">
    <subcellularLocation>
        <location evidence="1">Cytoplasm</location>
    </subcellularLocation>
</comment>